<feature type="compositionally biased region" description="Low complexity" evidence="4">
    <location>
        <begin position="134"/>
        <end position="152"/>
    </location>
</feature>
<evidence type="ECO:0000256" key="2">
    <source>
        <dbReference type="ARBA" id="ARBA00022670"/>
    </source>
</evidence>
<dbReference type="InterPro" id="IPR036034">
    <property type="entry name" value="PDZ_sf"/>
</dbReference>
<dbReference type="AlphaFoldDB" id="A0A2X2YCI9"/>
<evidence type="ECO:0000313" key="7">
    <source>
        <dbReference type="Proteomes" id="UP000250245"/>
    </source>
</evidence>
<accession>A0A2X2YCI9</accession>
<dbReference type="InterPro" id="IPR051201">
    <property type="entry name" value="Chloro_Bact_Ser_Proteases"/>
</dbReference>
<gene>
    <name evidence="6" type="primary">degP</name>
    <name evidence="6" type="ORF">NCTC11820_01610</name>
</gene>
<dbReference type="InterPro" id="IPR009003">
    <property type="entry name" value="Peptidase_S1_PA"/>
</dbReference>
<dbReference type="PRINTS" id="PR00834">
    <property type="entry name" value="PROTEASES2C"/>
</dbReference>
<dbReference type="Gene3D" id="2.40.10.10">
    <property type="entry name" value="Trypsin-like serine proteases"/>
    <property type="match status" value="2"/>
</dbReference>
<dbReference type="Gene3D" id="2.30.42.10">
    <property type="match status" value="1"/>
</dbReference>
<dbReference type="InterPro" id="IPR001478">
    <property type="entry name" value="PDZ"/>
</dbReference>
<dbReference type="PANTHER" id="PTHR43343">
    <property type="entry name" value="PEPTIDASE S12"/>
    <property type="match status" value="1"/>
</dbReference>
<feature type="compositionally biased region" description="Low complexity" evidence="4">
    <location>
        <begin position="167"/>
        <end position="195"/>
    </location>
</feature>
<dbReference type="PROSITE" id="PS50106">
    <property type="entry name" value="PDZ"/>
    <property type="match status" value="1"/>
</dbReference>
<name>A0A2X2YCI9_9ACTO</name>
<evidence type="ECO:0000259" key="5">
    <source>
        <dbReference type="PROSITE" id="PS50106"/>
    </source>
</evidence>
<dbReference type="InterPro" id="IPR001940">
    <property type="entry name" value="Peptidase_S1C"/>
</dbReference>
<dbReference type="Proteomes" id="UP000250245">
    <property type="component" value="Unassembled WGS sequence"/>
</dbReference>
<dbReference type="SMART" id="SM00228">
    <property type="entry name" value="PDZ"/>
    <property type="match status" value="1"/>
</dbReference>
<feature type="region of interest" description="Disordered" evidence="4">
    <location>
        <begin position="1"/>
        <end position="237"/>
    </location>
</feature>
<dbReference type="GO" id="GO:0006508">
    <property type="term" value="P:proteolysis"/>
    <property type="evidence" value="ECO:0007669"/>
    <property type="project" value="UniProtKB-KW"/>
</dbReference>
<organism evidence="6 7">
    <name type="scientific">Mobiluncus curtisii</name>
    <dbReference type="NCBI Taxonomy" id="2051"/>
    <lineage>
        <taxon>Bacteria</taxon>
        <taxon>Bacillati</taxon>
        <taxon>Actinomycetota</taxon>
        <taxon>Actinomycetes</taxon>
        <taxon>Actinomycetales</taxon>
        <taxon>Actinomycetaceae</taxon>
        <taxon>Mobiluncus</taxon>
    </lineage>
</organism>
<dbReference type="InterPro" id="IPR043504">
    <property type="entry name" value="Peptidase_S1_PA_chymotrypsin"/>
</dbReference>
<evidence type="ECO:0000256" key="4">
    <source>
        <dbReference type="SAM" id="MobiDB-lite"/>
    </source>
</evidence>
<reference evidence="6 7" key="1">
    <citation type="submission" date="2018-06" db="EMBL/GenBank/DDBJ databases">
        <authorList>
            <consortium name="Pathogen Informatics"/>
            <person name="Doyle S."/>
        </authorList>
    </citation>
    <scope>NUCLEOTIDE SEQUENCE [LARGE SCALE GENOMIC DNA]</scope>
    <source>
        <strain evidence="6 7">NCTC11820</strain>
    </source>
</reference>
<dbReference type="EC" id="3.4.21.107" evidence="6"/>
<dbReference type="GeneID" id="55565118"/>
<feature type="compositionally biased region" description="Polar residues" evidence="4">
    <location>
        <begin position="23"/>
        <end position="60"/>
    </location>
</feature>
<feature type="domain" description="PDZ" evidence="5">
    <location>
        <begin position="543"/>
        <end position="610"/>
    </location>
</feature>
<dbReference type="RefSeq" id="WP_004007456.1">
    <property type="nucleotide sequence ID" value="NZ_CP068112.1"/>
</dbReference>
<dbReference type="SUPFAM" id="SSF50156">
    <property type="entry name" value="PDZ domain-like"/>
    <property type="match status" value="1"/>
</dbReference>
<evidence type="ECO:0000313" key="6">
    <source>
        <dbReference type="EMBL" id="SQB65542.1"/>
    </source>
</evidence>
<evidence type="ECO:0000256" key="1">
    <source>
        <dbReference type="ARBA" id="ARBA00010541"/>
    </source>
</evidence>
<protein>
    <submittedName>
        <fullName evidence="6">Periplasmic serine endoprotease DegP</fullName>
        <ecNumber evidence="6">3.4.21.107</ecNumber>
    </submittedName>
</protein>
<proteinExistence type="inferred from homology"/>
<dbReference type="Pfam" id="PF13365">
    <property type="entry name" value="Trypsin_2"/>
    <property type="match status" value="1"/>
</dbReference>
<evidence type="ECO:0000256" key="3">
    <source>
        <dbReference type="ARBA" id="ARBA00022801"/>
    </source>
</evidence>
<keyword evidence="3 6" id="KW-0378">Hydrolase</keyword>
<dbReference type="Pfam" id="PF13180">
    <property type="entry name" value="PDZ_2"/>
    <property type="match status" value="1"/>
</dbReference>
<comment type="similarity">
    <text evidence="1">Belongs to the peptidase S1C family.</text>
</comment>
<dbReference type="EMBL" id="UASJ01000001">
    <property type="protein sequence ID" value="SQB65542.1"/>
    <property type="molecule type" value="Genomic_DNA"/>
</dbReference>
<dbReference type="SUPFAM" id="SSF50494">
    <property type="entry name" value="Trypsin-like serine proteases"/>
    <property type="match status" value="1"/>
</dbReference>
<keyword evidence="2 6" id="KW-0645">Protease</keyword>
<sequence length="647" mass="65066">MSDTNNPWASPEEASAPERRENTGSTPEHQETQIPMNPQNSNEVAAPASPQTPETQTPSLSGRIISVTPAGQASAVAPTSGEAVSAGFASPSGDGFTSPGGDGFTSPSGSVPAEQPVGNFTSVPDAASTKPTDPTSANAANTTNPASPNPSTQYGANAFWGTTPGFSDPLANPASPSPAATSPNQGQPNGMNPGQPGNPGGNPFATSDPFAGGRGATNPLQNSLTWAATPGGKAEKSRPGWGALIGVAVAASLLSTGGLYAVEQSGLLGHDGETTSSTLFNPEDKDVATPEPVANSNSQNPNWEAVAKAVRPAVVAISVETNSESDQGSGSIIDSKGHILTNNHVVAGAADGNGVITVELSDGRLYKAKIVGRDVLTDLAVIKIENPPKDLTVAPLGNSDDLKVGESVAAIGNPLGLSSTVTTGIVSALNRPVRVQAVQGGGSDDEDERDPFGLRRYFGGGGMLQPSQPEKSTAPTEVTTNAIQVDAAVNPGNSGGPLFDSRGRIVGVTSSIASLSGSGGSTGEGQAGSIGLGFAIPINQASMIATQLIDHGEAVHAALGVVVGQEVATVDKVSRLGARVQEINSGSAADKAGLKQGDIITMIDGKPVKGSLSLVGFVRQYAVGDTVELTVVRGGTEKKIPVTLQAQ</sequence>
<dbReference type="PANTHER" id="PTHR43343:SF3">
    <property type="entry name" value="PROTEASE DO-LIKE 8, CHLOROPLASTIC"/>
    <property type="match status" value="1"/>
</dbReference>
<feature type="region of interest" description="Disordered" evidence="4">
    <location>
        <begin position="272"/>
        <end position="299"/>
    </location>
</feature>
<dbReference type="GO" id="GO:0004252">
    <property type="term" value="F:serine-type endopeptidase activity"/>
    <property type="evidence" value="ECO:0007669"/>
    <property type="project" value="InterPro"/>
</dbReference>